<feature type="transmembrane region" description="Helical" evidence="1">
    <location>
        <begin position="6"/>
        <end position="26"/>
    </location>
</feature>
<dbReference type="Proteomes" id="UP000193411">
    <property type="component" value="Unassembled WGS sequence"/>
</dbReference>
<gene>
    <name evidence="2" type="ORF">BCR44DRAFT_199995</name>
</gene>
<evidence type="ECO:0000313" key="2">
    <source>
        <dbReference type="EMBL" id="ORZ41512.1"/>
    </source>
</evidence>
<keyword evidence="1" id="KW-0472">Membrane</keyword>
<dbReference type="EMBL" id="MCFL01000001">
    <property type="protein sequence ID" value="ORZ41512.1"/>
    <property type="molecule type" value="Genomic_DNA"/>
</dbReference>
<feature type="transmembrane region" description="Helical" evidence="1">
    <location>
        <begin position="47"/>
        <end position="64"/>
    </location>
</feature>
<dbReference type="AlphaFoldDB" id="A0A1Y2I7M0"/>
<organism evidence="2 3">
    <name type="scientific">Catenaria anguillulae PL171</name>
    <dbReference type="NCBI Taxonomy" id="765915"/>
    <lineage>
        <taxon>Eukaryota</taxon>
        <taxon>Fungi</taxon>
        <taxon>Fungi incertae sedis</taxon>
        <taxon>Blastocladiomycota</taxon>
        <taxon>Blastocladiomycetes</taxon>
        <taxon>Blastocladiales</taxon>
        <taxon>Catenariaceae</taxon>
        <taxon>Catenaria</taxon>
    </lineage>
</organism>
<evidence type="ECO:0000313" key="3">
    <source>
        <dbReference type="Proteomes" id="UP000193411"/>
    </source>
</evidence>
<reference evidence="2 3" key="1">
    <citation type="submission" date="2016-07" db="EMBL/GenBank/DDBJ databases">
        <title>Pervasive Adenine N6-methylation of Active Genes in Fungi.</title>
        <authorList>
            <consortium name="DOE Joint Genome Institute"/>
            <person name="Mondo S.J."/>
            <person name="Dannebaum R.O."/>
            <person name="Kuo R.C."/>
            <person name="Labutti K."/>
            <person name="Haridas S."/>
            <person name="Kuo A."/>
            <person name="Salamov A."/>
            <person name="Ahrendt S.R."/>
            <person name="Lipzen A."/>
            <person name="Sullivan W."/>
            <person name="Andreopoulos W.B."/>
            <person name="Clum A."/>
            <person name="Lindquist E."/>
            <person name="Daum C."/>
            <person name="Ramamoorthy G.K."/>
            <person name="Gryganskyi A."/>
            <person name="Culley D."/>
            <person name="Magnuson J.K."/>
            <person name="James T.Y."/>
            <person name="O'Malley M.A."/>
            <person name="Stajich J.E."/>
            <person name="Spatafora J.W."/>
            <person name="Visel A."/>
            <person name="Grigoriev I.V."/>
        </authorList>
    </citation>
    <scope>NUCLEOTIDE SEQUENCE [LARGE SCALE GENOMIC DNA]</scope>
    <source>
        <strain evidence="2 3">PL171</strain>
    </source>
</reference>
<sequence>MSSYTWNLLPLLLPTHLIVMGPILWLSCAGDRGLPQIRFHRNFHPHLVFFFFFPCVLQWLLNALR</sequence>
<evidence type="ECO:0000256" key="1">
    <source>
        <dbReference type="SAM" id="Phobius"/>
    </source>
</evidence>
<keyword evidence="3" id="KW-1185">Reference proteome</keyword>
<protein>
    <submittedName>
        <fullName evidence="2">Uncharacterized protein</fullName>
    </submittedName>
</protein>
<proteinExistence type="predicted"/>
<accession>A0A1Y2I7M0</accession>
<keyword evidence="1" id="KW-1133">Transmembrane helix</keyword>
<keyword evidence="1" id="KW-0812">Transmembrane</keyword>
<name>A0A1Y2I7M0_9FUNG</name>
<comment type="caution">
    <text evidence="2">The sequence shown here is derived from an EMBL/GenBank/DDBJ whole genome shotgun (WGS) entry which is preliminary data.</text>
</comment>